<dbReference type="SUPFAM" id="SSF52540">
    <property type="entry name" value="P-loop containing nucleoside triphosphate hydrolases"/>
    <property type="match status" value="1"/>
</dbReference>
<dbReference type="PANTHER" id="PTHR47968:SF75">
    <property type="entry name" value="CENTROMERE-ASSOCIATED PROTEIN E"/>
    <property type="match status" value="1"/>
</dbReference>
<keyword evidence="7" id="KW-1185">Reference proteome</keyword>
<dbReference type="PROSITE" id="PS50067">
    <property type="entry name" value="KINESIN_MOTOR_2"/>
    <property type="match status" value="1"/>
</dbReference>
<protein>
    <submittedName>
        <fullName evidence="6">P-loop containing nucleoside triphosphate hydrolase protein</fullName>
    </submittedName>
</protein>
<keyword evidence="6" id="KW-0378">Hydrolase</keyword>
<dbReference type="InterPro" id="IPR036961">
    <property type="entry name" value="Kinesin_motor_dom_sf"/>
</dbReference>
<keyword evidence="2 3" id="KW-0505">Motor protein</keyword>
<dbReference type="SMART" id="SM00129">
    <property type="entry name" value="KISc"/>
    <property type="match status" value="1"/>
</dbReference>
<keyword evidence="1" id="KW-0175">Coiled coil</keyword>
<keyword evidence="3" id="KW-0547">Nucleotide-binding</keyword>
<reference evidence="6" key="1">
    <citation type="journal article" date="2023" name="Mol. Phylogenet. Evol.">
        <title>Genome-scale phylogeny and comparative genomics of the fungal order Sordariales.</title>
        <authorList>
            <person name="Hensen N."/>
            <person name="Bonometti L."/>
            <person name="Westerberg I."/>
            <person name="Brannstrom I.O."/>
            <person name="Guillou S."/>
            <person name="Cros-Aarteil S."/>
            <person name="Calhoun S."/>
            <person name="Haridas S."/>
            <person name="Kuo A."/>
            <person name="Mondo S."/>
            <person name="Pangilinan J."/>
            <person name="Riley R."/>
            <person name="LaButti K."/>
            <person name="Andreopoulos B."/>
            <person name="Lipzen A."/>
            <person name="Chen C."/>
            <person name="Yan M."/>
            <person name="Daum C."/>
            <person name="Ng V."/>
            <person name="Clum A."/>
            <person name="Steindorff A."/>
            <person name="Ohm R.A."/>
            <person name="Martin F."/>
            <person name="Silar P."/>
            <person name="Natvig D.O."/>
            <person name="Lalanne C."/>
            <person name="Gautier V."/>
            <person name="Ament-Velasquez S.L."/>
            <person name="Kruys A."/>
            <person name="Hutchinson M.I."/>
            <person name="Powell A.J."/>
            <person name="Barry K."/>
            <person name="Miller A.N."/>
            <person name="Grigoriev I.V."/>
            <person name="Debuchy R."/>
            <person name="Gladieux P."/>
            <person name="Hiltunen Thoren M."/>
            <person name="Johannesson H."/>
        </authorList>
    </citation>
    <scope>NUCLEOTIDE SEQUENCE</scope>
    <source>
        <strain evidence="6">CBS 508.74</strain>
    </source>
</reference>
<dbReference type="EMBL" id="MU853342">
    <property type="protein sequence ID" value="KAK4112505.1"/>
    <property type="molecule type" value="Genomic_DNA"/>
</dbReference>
<accession>A0AAN6YS08</accession>
<evidence type="ECO:0000256" key="3">
    <source>
        <dbReference type="PROSITE-ProRule" id="PRU00283"/>
    </source>
</evidence>
<comment type="similarity">
    <text evidence="3">Belongs to the TRAFAC class myosin-kinesin ATPase superfamily. Kinesin family.</text>
</comment>
<gene>
    <name evidence="6" type="ORF">N656DRAFT_845269</name>
</gene>
<dbReference type="GeneID" id="89943315"/>
<organism evidence="6 7">
    <name type="scientific">Canariomyces notabilis</name>
    <dbReference type="NCBI Taxonomy" id="2074819"/>
    <lineage>
        <taxon>Eukaryota</taxon>
        <taxon>Fungi</taxon>
        <taxon>Dikarya</taxon>
        <taxon>Ascomycota</taxon>
        <taxon>Pezizomycotina</taxon>
        <taxon>Sordariomycetes</taxon>
        <taxon>Sordariomycetidae</taxon>
        <taxon>Sordariales</taxon>
        <taxon>Chaetomiaceae</taxon>
        <taxon>Canariomyces</taxon>
    </lineage>
</organism>
<dbReference type="GO" id="GO:0003777">
    <property type="term" value="F:microtubule motor activity"/>
    <property type="evidence" value="ECO:0007669"/>
    <property type="project" value="InterPro"/>
</dbReference>
<dbReference type="AlphaFoldDB" id="A0AAN6YS08"/>
<evidence type="ECO:0000256" key="4">
    <source>
        <dbReference type="SAM" id="MobiDB-lite"/>
    </source>
</evidence>
<dbReference type="PRINTS" id="PR00380">
    <property type="entry name" value="KINESINHEAVY"/>
</dbReference>
<dbReference type="GO" id="GO:0008017">
    <property type="term" value="F:microtubule binding"/>
    <property type="evidence" value="ECO:0007669"/>
    <property type="project" value="InterPro"/>
</dbReference>
<feature type="binding site" evidence="3">
    <location>
        <begin position="129"/>
        <end position="136"/>
    </location>
    <ligand>
        <name>ATP</name>
        <dbReference type="ChEBI" id="CHEBI:30616"/>
    </ligand>
</feature>
<proteinExistence type="inferred from homology"/>
<feature type="domain" description="Kinesin motor" evidence="5">
    <location>
        <begin position="38"/>
        <end position="371"/>
    </location>
</feature>
<keyword evidence="3" id="KW-0067">ATP-binding</keyword>
<evidence type="ECO:0000313" key="7">
    <source>
        <dbReference type="Proteomes" id="UP001302812"/>
    </source>
</evidence>
<dbReference type="Proteomes" id="UP001302812">
    <property type="component" value="Unassembled WGS sequence"/>
</dbReference>
<feature type="compositionally biased region" description="Polar residues" evidence="4">
    <location>
        <begin position="471"/>
        <end position="484"/>
    </location>
</feature>
<sequence length="633" mass="69188">MEQFLLENAERFKLLVSRFKPNAAPTKGGSEPGDSSPDILVSARVRPMLEDETDQGFPVGVYLRDGTNTLDFHELRRPVRGLPTISSFNYTVDRVFGPDATTADIYESLVKPLVPWAWGGGIGTMFAYGQTGSGKTFTVSGLEQLVAETLMDGSLDGERKIHICIIELAGQTAYDLLNSRKQISILEDSFGTTQMAGALEHQVTDKSSLLELIKAAASLRHTAPTLKNDTSSRSHAICRIRIENPLIPSAEDGLLYLIDLAGSEAARDKTDHDATRMKESREINTSLSVLKDCIRGRALADADVLGPSTNKRQGAYVPFRQSTLTKTLKHVFDPASNRSCRTVVVACVNPCAADVGASKNTLRYAEMLRVVVPKKKGVTYDLNVPATWNNEQLRSWIEKNSGNPPISASLLAPHETGPQLLRLPLSEFLTRCLKSDGVSPEQAQAFQAKFWKLHVDSSQQQRSNKKPDPASRTSTTASSNPSQTRLELLDCSADPDADSDAGVIPFKQRIRPGMVVSFDPPAEYAGFAVGGPRGKGLAVVLSPVWAVSRRVKDVRGALVNPVTEGNDDAHGAEGKGKREREDEAYLCALVMPGLLPGSYGVGLWRQVVVQVSRMEEEVLMEWDEATRYYYLTV</sequence>
<dbReference type="GO" id="GO:0007018">
    <property type="term" value="P:microtubule-based movement"/>
    <property type="evidence" value="ECO:0007669"/>
    <property type="project" value="InterPro"/>
</dbReference>
<dbReference type="InterPro" id="IPR001752">
    <property type="entry name" value="Kinesin_motor_dom"/>
</dbReference>
<evidence type="ECO:0000256" key="2">
    <source>
        <dbReference type="ARBA" id="ARBA00023175"/>
    </source>
</evidence>
<dbReference type="GO" id="GO:0005524">
    <property type="term" value="F:ATP binding"/>
    <property type="evidence" value="ECO:0007669"/>
    <property type="project" value="UniProtKB-UniRule"/>
</dbReference>
<dbReference type="InterPro" id="IPR027640">
    <property type="entry name" value="Kinesin-like_fam"/>
</dbReference>
<dbReference type="InterPro" id="IPR027417">
    <property type="entry name" value="P-loop_NTPase"/>
</dbReference>
<name>A0AAN6YS08_9PEZI</name>
<evidence type="ECO:0000259" key="5">
    <source>
        <dbReference type="PROSITE" id="PS50067"/>
    </source>
</evidence>
<evidence type="ECO:0000313" key="6">
    <source>
        <dbReference type="EMBL" id="KAK4112505.1"/>
    </source>
</evidence>
<dbReference type="PANTHER" id="PTHR47968">
    <property type="entry name" value="CENTROMERE PROTEIN E"/>
    <property type="match status" value="1"/>
</dbReference>
<dbReference type="GO" id="GO:0016787">
    <property type="term" value="F:hydrolase activity"/>
    <property type="evidence" value="ECO:0007669"/>
    <property type="project" value="UniProtKB-KW"/>
</dbReference>
<comment type="caution">
    <text evidence="6">The sequence shown here is derived from an EMBL/GenBank/DDBJ whole genome shotgun (WGS) entry which is preliminary data.</text>
</comment>
<dbReference type="RefSeq" id="XP_064670075.1">
    <property type="nucleotide sequence ID" value="XM_064819189.1"/>
</dbReference>
<reference evidence="6" key="2">
    <citation type="submission" date="2023-05" db="EMBL/GenBank/DDBJ databases">
        <authorList>
            <consortium name="Lawrence Berkeley National Laboratory"/>
            <person name="Steindorff A."/>
            <person name="Hensen N."/>
            <person name="Bonometti L."/>
            <person name="Westerberg I."/>
            <person name="Brannstrom I.O."/>
            <person name="Guillou S."/>
            <person name="Cros-Aarteil S."/>
            <person name="Calhoun S."/>
            <person name="Haridas S."/>
            <person name="Kuo A."/>
            <person name="Mondo S."/>
            <person name="Pangilinan J."/>
            <person name="Riley R."/>
            <person name="Labutti K."/>
            <person name="Andreopoulos B."/>
            <person name="Lipzen A."/>
            <person name="Chen C."/>
            <person name="Yanf M."/>
            <person name="Daum C."/>
            <person name="Ng V."/>
            <person name="Clum A."/>
            <person name="Ohm R."/>
            <person name="Martin F."/>
            <person name="Silar P."/>
            <person name="Natvig D."/>
            <person name="Lalanne C."/>
            <person name="Gautier V."/>
            <person name="Ament-Velasquez S.L."/>
            <person name="Kruys A."/>
            <person name="Hutchinson M.I."/>
            <person name="Powell A.J."/>
            <person name="Barry K."/>
            <person name="Miller A.N."/>
            <person name="Grigoriev I.V."/>
            <person name="Debuchy R."/>
            <person name="Gladieux P."/>
            <person name="Thoren M.H."/>
            <person name="Johannesson H."/>
        </authorList>
    </citation>
    <scope>NUCLEOTIDE SEQUENCE</scope>
    <source>
        <strain evidence="6">CBS 508.74</strain>
    </source>
</reference>
<dbReference type="Gene3D" id="3.40.850.10">
    <property type="entry name" value="Kinesin motor domain"/>
    <property type="match status" value="1"/>
</dbReference>
<dbReference type="Pfam" id="PF00225">
    <property type="entry name" value="Kinesin"/>
    <property type="match status" value="1"/>
</dbReference>
<evidence type="ECO:0000256" key="1">
    <source>
        <dbReference type="ARBA" id="ARBA00023054"/>
    </source>
</evidence>
<feature type="region of interest" description="Disordered" evidence="4">
    <location>
        <begin position="456"/>
        <end position="484"/>
    </location>
</feature>